<feature type="transmembrane region" description="Helical" evidence="22">
    <location>
        <begin position="275"/>
        <end position="295"/>
    </location>
</feature>
<feature type="transmembrane region" description="Helical" evidence="22">
    <location>
        <begin position="106"/>
        <end position="130"/>
    </location>
</feature>
<evidence type="ECO:0000256" key="20">
    <source>
        <dbReference type="ARBA" id="ARBA00049902"/>
    </source>
</evidence>
<feature type="transmembrane region" description="Helical" evidence="22">
    <location>
        <begin position="74"/>
        <end position="94"/>
    </location>
</feature>
<keyword evidence="5" id="KW-0328">Glycosyltransferase</keyword>
<dbReference type="AlphaFoldDB" id="A0A848CWS2"/>
<dbReference type="OrthoDB" id="9812661at2"/>
<name>A0A848CWS2_ANEAE</name>
<keyword evidence="12" id="KW-0131">Cell cycle</keyword>
<evidence type="ECO:0000256" key="12">
    <source>
        <dbReference type="ARBA" id="ARBA00023306"/>
    </source>
</evidence>
<evidence type="ECO:0000256" key="7">
    <source>
        <dbReference type="ARBA" id="ARBA00022692"/>
    </source>
</evidence>
<keyword evidence="6" id="KW-0808">Transferase</keyword>
<dbReference type="NCBIfam" id="TIGR02614">
    <property type="entry name" value="ftsW"/>
    <property type="match status" value="1"/>
</dbReference>
<evidence type="ECO:0000256" key="6">
    <source>
        <dbReference type="ARBA" id="ARBA00022679"/>
    </source>
</evidence>
<dbReference type="GO" id="GO:0071555">
    <property type="term" value="P:cell wall organization"/>
    <property type="evidence" value="ECO:0007669"/>
    <property type="project" value="UniProtKB-KW"/>
</dbReference>
<evidence type="ECO:0000256" key="9">
    <source>
        <dbReference type="ARBA" id="ARBA00022984"/>
    </source>
</evidence>
<feature type="transmembrane region" description="Helical" evidence="22">
    <location>
        <begin position="307"/>
        <end position="329"/>
    </location>
</feature>
<evidence type="ECO:0000256" key="22">
    <source>
        <dbReference type="SAM" id="Phobius"/>
    </source>
</evidence>
<dbReference type="GO" id="GO:0008360">
    <property type="term" value="P:regulation of cell shape"/>
    <property type="evidence" value="ECO:0007669"/>
    <property type="project" value="UniProtKB-KW"/>
</dbReference>
<proteinExistence type="inferred from homology"/>
<evidence type="ECO:0000256" key="1">
    <source>
        <dbReference type="ARBA" id="ARBA00004651"/>
    </source>
</evidence>
<dbReference type="Pfam" id="PF01098">
    <property type="entry name" value="FTSW_RODA_SPOVE"/>
    <property type="match status" value="1"/>
</dbReference>
<dbReference type="EC" id="2.4.99.28" evidence="19"/>
<evidence type="ECO:0000313" key="23">
    <source>
        <dbReference type="EMBL" id="NME98327.1"/>
    </source>
</evidence>
<dbReference type="PANTHER" id="PTHR30474:SF2">
    <property type="entry name" value="PEPTIDOGLYCAN GLYCOSYLTRANSFERASE FTSW-RELATED"/>
    <property type="match status" value="1"/>
</dbReference>
<reference evidence="23 24" key="1">
    <citation type="submission" date="2020-04" db="EMBL/GenBank/DDBJ databases">
        <authorList>
            <person name="Hitch T.C.A."/>
            <person name="Wylensek D."/>
            <person name="Clavel T."/>
        </authorList>
    </citation>
    <scope>NUCLEOTIDE SEQUENCE [LARGE SCALE GENOMIC DNA]</scope>
    <source>
        <strain evidence="23 24">WB01_D5_05</strain>
    </source>
</reference>
<dbReference type="InterPro" id="IPR001182">
    <property type="entry name" value="FtsW/RodA"/>
</dbReference>
<evidence type="ECO:0000256" key="8">
    <source>
        <dbReference type="ARBA" id="ARBA00022960"/>
    </source>
</evidence>
<feature type="transmembrane region" description="Helical" evidence="22">
    <location>
        <begin position="165"/>
        <end position="182"/>
    </location>
</feature>
<dbReference type="PANTHER" id="PTHR30474">
    <property type="entry name" value="CELL CYCLE PROTEIN"/>
    <property type="match status" value="1"/>
</dbReference>
<feature type="transmembrane region" description="Helical" evidence="22">
    <location>
        <begin position="189"/>
        <end position="209"/>
    </location>
</feature>
<evidence type="ECO:0000256" key="16">
    <source>
        <dbReference type="ARBA" id="ARBA00038053"/>
    </source>
</evidence>
<evidence type="ECO:0000256" key="5">
    <source>
        <dbReference type="ARBA" id="ARBA00022676"/>
    </source>
</evidence>
<dbReference type="GeneID" id="92838644"/>
<dbReference type="GO" id="GO:0009252">
    <property type="term" value="P:peptidoglycan biosynthetic process"/>
    <property type="evidence" value="ECO:0007669"/>
    <property type="project" value="UniProtKB-KW"/>
</dbReference>
<keyword evidence="7 22" id="KW-0812">Transmembrane</keyword>
<accession>A0A848CWS2</accession>
<feature type="transmembrane region" description="Helical" evidence="22">
    <location>
        <begin position="49"/>
        <end position="67"/>
    </location>
</feature>
<keyword evidence="3" id="KW-1003">Cell membrane</keyword>
<evidence type="ECO:0000256" key="21">
    <source>
        <dbReference type="ARBA" id="ARBA00049966"/>
    </source>
</evidence>
<evidence type="ECO:0000256" key="2">
    <source>
        <dbReference type="ARBA" id="ARBA00004752"/>
    </source>
</evidence>
<evidence type="ECO:0000256" key="11">
    <source>
        <dbReference type="ARBA" id="ARBA00023136"/>
    </source>
</evidence>
<dbReference type="GO" id="GO:0008955">
    <property type="term" value="F:peptidoglycan glycosyltransferase activity"/>
    <property type="evidence" value="ECO:0007669"/>
    <property type="project" value="UniProtKB-EC"/>
</dbReference>
<evidence type="ECO:0000256" key="15">
    <source>
        <dbReference type="ARBA" id="ARBA00033270"/>
    </source>
</evidence>
<evidence type="ECO:0000256" key="18">
    <source>
        <dbReference type="ARBA" id="ARBA00041418"/>
    </source>
</evidence>
<dbReference type="PROSITE" id="PS00428">
    <property type="entry name" value="FTSW_RODA_SPOVE"/>
    <property type="match status" value="1"/>
</dbReference>
<dbReference type="GO" id="GO:0051301">
    <property type="term" value="P:cell division"/>
    <property type="evidence" value="ECO:0007669"/>
    <property type="project" value="UniProtKB-KW"/>
</dbReference>
<dbReference type="GO" id="GO:0032153">
    <property type="term" value="C:cell division site"/>
    <property type="evidence" value="ECO:0007669"/>
    <property type="project" value="TreeGrafter"/>
</dbReference>
<keyword evidence="9" id="KW-0573">Peptidoglycan synthesis</keyword>
<dbReference type="EMBL" id="JABAGO010000012">
    <property type="protein sequence ID" value="NME98327.1"/>
    <property type="molecule type" value="Genomic_DNA"/>
</dbReference>
<keyword evidence="8" id="KW-0133">Cell shape</keyword>
<evidence type="ECO:0000256" key="19">
    <source>
        <dbReference type="ARBA" id="ARBA00044770"/>
    </source>
</evidence>
<comment type="function">
    <text evidence="21">Peptidoglycan polymerase that is essential for cell division.</text>
</comment>
<comment type="catalytic activity">
    <reaction evidence="20">
        <text>[GlcNAc-(1-&gt;4)-Mur2Ac(oyl-L-Ala-gamma-D-Glu-L-Lys-D-Ala-D-Ala)](n)-di-trans,octa-cis-undecaprenyl diphosphate + beta-D-GlcNAc-(1-&gt;4)-Mur2Ac(oyl-L-Ala-gamma-D-Glu-L-Lys-D-Ala-D-Ala)-di-trans,octa-cis-undecaprenyl diphosphate = [GlcNAc-(1-&gt;4)-Mur2Ac(oyl-L-Ala-gamma-D-Glu-L-Lys-D-Ala-D-Ala)](n+1)-di-trans,octa-cis-undecaprenyl diphosphate + di-trans,octa-cis-undecaprenyl diphosphate + H(+)</text>
        <dbReference type="Rhea" id="RHEA:23708"/>
        <dbReference type="Rhea" id="RHEA-COMP:9602"/>
        <dbReference type="Rhea" id="RHEA-COMP:9603"/>
        <dbReference type="ChEBI" id="CHEBI:15378"/>
        <dbReference type="ChEBI" id="CHEBI:58405"/>
        <dbReference type="ChEBI" id="CHEBI:60033"/>
        <dbReference type="ChEBI" id="CHEBI:78435"/>
        <dbReference type="EC" id="2.4.99.28"/>
    </reaction>
</comment>
<evidence type="ECO:0000256" key="10">
    <source>
        <dbReference type="ARBA" id="ARBA00022989"/>
    </source>
</evidence>
<feature type="transmembrane region" description="Helical" evidence="22">
    <location>
        <begin position="9"/>
        <end position="29"/>
    </location>
</feature>
<evidence type="ECO:0000256" key="13">
    <source>
        <dbReference type="ARBA" id="ARBA00023316"/>
    </source>
</evidence>
<dbReference type="GO" id="GO:0015648">
    <property type="term" value="F:lipid-linked peptidoglycan transporter activity"/>
    <property type="evidence" value="ECO:0007669"/>
    <property type="project" value="TreeGrafter"/>
</dbReference>
<evidence type="ECO:0000313" key="24">
    <source>
        <dbReference type="Proteomes" id="UP000561326"/>
    </source>
</evidence>
<comment type="similarity">
    <text evidence="16">Belongs to the SEDS family. FtsW subfamily.</text>
</comment>
<evidence type="ECO:0000256" key="14">
    <source>
        <dbReference type="ARBA" id="ARBA00032370"/>
    </source>
</evidence>
<comment type="subcellular location">
    <subcellularLocation>
        <location evidence="1">Cell membrane</location>
        <topology evidence="1">Multi-pass membrane protein</topology>
    </subcellularLocation>
</comment>
<comment type="caution">
    <text evidence="23">The sequence shown here is derived from an EMBL/GenBank/DDBJ whole genome shotgun (WGS) entry which is preliminary data.</text>
</comment>
<keyword evidence="11 22" id="KW-0472">Membrane</keyword>
<dbReference type="InterPro" id="IPR018365">
    <property type="entry name" value="Cell_cycle_FtsW-rel_CS"/>
</dbReference>
<gene>
    <name evidence="23" type="primary">ftsW</name>
    <name evidence="23" type="ORF">HF838_08645</name>
</gene>
<dbReference type="RefSeq" id="WP_021620845.1">
    <property type="nucleotide sequence ID" value="NZ_CABKST010000105.1"/>
</dbReference>
<dbReference type="InterPro" id="IPR013437">
    <property type="entry name" value="FtsW"/>
</dbReference>
<dbReference type="Proteomes" id="UP000561326">
    <property type="component" value="Unassembled WGS sequence"/>
</dbReference>
<sequence>MKIRGKPDFTILFLTLLLVGFGIVIVYSASSVFSFHKYGIDTYFVKKQLTWASIGLVFMLFTMNIPYTFYKKHFVSIALGGLFLLLIVLIPGIGTVQNGARRWIDLGFASLQPTEFANLAVILYLSALIAKKGNAIQDFRKGLFPVMVVMGVFCGVIILQPDFGSSVILMLTGLSIIVAGGANLKYLSIIGMPVGIIGFLFVFFSPYRWERMQNIGNPWADGMDGLGNGYQLVHSYFALAHGGIAGAGFGKSIEKYLYLPEAQTDFIFSIMAEELGFIGVCLFLFVYVCFLWRILLITLRVQEPFAILVGIGVVSMIAIKACFNIGGVTGLLPITGVPLPFISYGGSSLLLHMLSIGIILSISRENDKRTVQRIIDGR</sequence>
<comment type="pathway">
    <text evidence="2">Cell wall biogenesis; peptidoglycan biosynthesis.</text>
</comment>
<keyword evidence="13" id="KW-0961">Cell wall biogenesis/degradation</keyword>
<keyword evidence="10 22" id="KW-1133">Transmembrane helix</keyword>
<evidence type="ECO:0000256" key="17">
    <source>
        <dbReference type="ARBA" id="ARBA00041185"/>
    </source>
</evidence>
<protein>
    <recommendedName>
        <fullName evidence="17">Probable peptidoglycan glycosyltransferase FtsW</fullName>
        <ecNumber evidence="19">2.4.99.28</ecNumber>
    </recommendedName>
    <alternativeName>
        <fullName evidence="18">Cell division protein FtsW</fullName>
    </alternativeName>
    <alternativeName>
        <fullName evidence="15">Cell wall polymerase</fullName>
    </alternativeName>
    <alternativeName>
        <fullName evidence="14">Peptidoglycan polymerase</fullName>
    </alternativeName>
</protein>
<evidence type="ECO:0000256" key="4">
    <source>
        <dbReference type="ARBA" id="ARBA00022618"/>
    </source>
</evidence>
<evidence type="ECO:0000256" key="3">
    <source>
        <dbReference type="ARBA" id="ARBA00022475"/>
    </source>
</evidence>
<dbReference type="GO" id="GO:0005886">
    <property type="term" value="C:plasma membrane"/>
    <property type="evidence" value="ECO:0007669"/>
    <property type="project" value="UniProtKB-SubCell"/>
</dbReference>
<feature type="transmembrane region" description="Helical" evidence="22">
    <location>
        <begin position="142"/>
        <end position="159"/>
    </location>
</feature>
<feature type="transmembrane region" description="Helical" evidence="22">
    <location>
        <begin position="341"/>
        <end position="363"/>
    </location>
</feature>
<organism evidence="23 24">
    <name type="scientific">Aneurinibacillus aneurinilyticus</name>
    <name type="common">Bacillus aneurinolyticus</name>
    <dbReference type="NCBI Taxonomy" id="1391"/>
    <lineage>
        <taxon>Bacteria</taxon>
        <taxon>Bacillati</taxon>
        <taxon>Bacillota</taxon>
        <taxon>Bacilli</taxon>
        <taxon>Bacillales</taxon>
        <taxon>Paenibacillaceae</taxon>
        <taxon>Aneurinibacillus group</taxon>
        <taxon>Aneurinibacillus</taxon>
    </lineage>
</organism>
<keyword evidence="4" id="KW-0132">Cell division</keyword>